<evidence type="ECO:0000259" key="4">
    <source>
        <dbReference type="PROSITE" id="PS50949"/>
    </source>
</evidence>
<gene>
    <name evidence="6" type="primary">frlR</name>
    <name evidence="6" type="ORF">NCTC13093_00373</name>
</gene>
<keyword evidence="1" id="KW-0805">Transcription regulation</keyword>
<evidence type="ECO:0000313" key="6">
    <source>
        <dbReference type="EMBL" id="SPT69010.1"/>
    </source>
</evidence>
<dbReference type="PANTHER" id="PTHR44846:SF1">
    <property type="entry name" value="MANNOSYL-D-GLYCERATE TRANSPORT_METABOLISM SYSTEM REPRESSOR MNGR-RELATED"/>
    <property type="match status" value="1"/>
</dbReference>
<dbReference type="SMART" id="SM00866">
    <property type="entry name" value="UTRA"/>
    <property type="match status" value="1"/>
</dbReference>
<dbReference type="CDD" id="cd07377">
    <property type="entry name" value="WHTH_GntR"/>
    <property type="match status" value="1"/>
</dbReference>
<protein>
    <submittedName>
        <fullName evidence="6">HTH-type transcriptional regulator frlR</fullName>
    </submittedName>
</protein>
<dbReference type="InterPro" id="IPR000524">
    <property type="entry name" value="Tscrpt_reg_HTH_GntR"/>
</dbReference>
<reference evidence="6 7" key="1">
    <citation type="submission" date="2018-06" db="EMBL/GenBank/DDBJ databases">
        <authorList>
            <consortium name="Pathogen Informatics"/>
            <person name="Doyle S."/>
        </authorList>
    </citation>
    <scope>NUCLEOTIDE SEQUENCE [LARGE SCALE GENOMIC DNA]</scope>
    <source>
        <strain evidence="6 7">NCTC13093</strain>
    </source>
</reference>
<dbReference type="FunFam" id="1.10.10.10:FF:000079">
    <property type="entry name" value="GntR family transcriptional regulator"/>
    <property type="match status" value="1"/>
</dbReference>
<dbReference type="InterPro" id="IPR001034">
    <property type="entry name" value="DeoR_HTH"/>
</dbReference>
<dbReference type="Gene3D" id="1.10.10.10">
    <property type="entry name" value="Winged helix-like DNA-binding domain superfamily/Winged helix DNA-binding domain"/>
    <property type="match status" value="1"/>
</dbReference>
<keyword evidence="7" id="KW-1185">Reference proteome</keyword>
<dbReference type="InterPro" id="IPR036390">
    <property type="entry name" value="WH_DNA-bd_sf"/>
</dbReference>
<dbReference type="InterPro" id="IPR011663">
    <property type="entry name" value="UTRA"/>
</dbReference>
<dbReference type="Pfam" id="PF00392">
    <property type="entry name" value="GntR"/>
    <property type="match status" value="1"/>
</dbReference>
<accession>A0A2X0VMP1</accession>
<dbReference type="RefSeq" id="WP_113743209.1">
    <property type="nucleotide sequence ID" value="NZ_UAPV01000001.1"/>
</dbReference>
<dbReference type="InterPro" id="IPR036388">
    <property type="entry name" value="WH-like_DNA-bd_sf"/>
</dbReference>
<keyword evidence="2" id="KW-0238">DNA-binding</keyword>
<dbReference type="PANTHER" id="PTHR44846">
    <property type="entry name" value="MANNOSYL-D-GLYCERATE TRANSPORT/METABOLISM SYSTEM REPRESSOR MNGR-RELATED"/>
    <property type="match status" value="1"/>
</dbReference>
<dbReference type="Pfam" id="PF07702">
    <property type="entry name" value="UTRA"/>
    <property type="match status" value="1"/>
</dbReference>
<organism evidence="6 7">
    <name type="scientific">Anaerobiospirillum thomasii</name>
    <dbReference type="NCBI Taxonomy" id="179995"/>
    <lineage>
        <taxon>Bacteria</taxon>
        <taxon>Pseudomonadati</taxon>
        <taxon>Pseudomonadota</taxon>
        <taxon>Gammaproteobacteria</taxon>
        <taxon>Aeromonadales</taxon>
        <taxon>Succinivibrionaceae</taxon>
        <taxon>Anaerobiospirillum</taxon>
    </lineage>
</organism>
<dbReference type="PROSITE" id="PS51000">
    <property type="entry name" value="HTH_DEOR_2"/>
    <property type="match status" value="1"/>
</dbReference>
<dbReference type="EMBL" id="UAPV01000001">
    <property type="protein sequence ID" value="SPT69010.1"/>
    <property type="molecule type" value="Genomic_DNA"/>
</dbReference>
<dbReference type="InterPro" id="IPR028978">
    <property type="entry name" value="Chorismate_lyase_/UTRA_dom_sf"/>
</dbReference>
<evidence type="ECO:0000256" key="2">
    <source>
        <dbReference type="ARBA" id="ARBA00023125"/>
    </source>
</evidence>
<dbReference type="SUPFAM" id="SSF64288">
    <property type="entry name" value="Chorismate lyase-like"/>
    <property type="match status" value="1"/>
</dbReference>
<name>A0A2X0VMP1_9GAMM</name>
<dbReference type="SMART" id="SM00345">
    <property type="entry name" value="HTH_GNTR"/>
    <property type="match status" value="1"/>
</dbReference>
<evidence type="ECO:0000259" key="5">
    <source>
        <dbReference type="PROSITE" id="PS51000"/>
    </source>
</evidence>
<evidence type="ECO:0000256" key="3">
    <source>
        <dbReference type="ARBA" id="ARBA00023163"/>
    </source>
</evidence>
<sequence>MSSDISENTSLYAVVYYEIKKKIELGEYVSGQKLPTERELANMFGVSLITIRRAIQELTDEGFIIKVQGRGTFVEHQKLQRCIDRDFQILGFTTTCQLNGVKASTQILNRGIAGANSKVSRALGVDIKSPTIYLERVCLADNVPIMLEKGWFLPEFDFMKDEELENRSIIKTLASHGVDIDSASDNIIEVGRADAIVSRSLKIGKGEPIFIISSVLNDKSGRKIYLSVEYIAGNRFRLKL</sequence>
<keyword evidence="3" id="KW-0804">Transcription</keyword>
<feature type="domain" description="HTH gntR-type" evidence="4">
    <location>
        <begin position="9"/>
        <end position="77"/>
    </location>
</feature>
<dbReference type="SUPFAM" id="SSF46785">
    <property type="entry name" value="Winged helix' DNA-binding domain"/>
    <property type="match status" value="1"/>
</dbReference>
<dbReference type="AlphaFoldDB" id="A0A2X0VMP1"/>
<dbReference type="PRINTS" id="PR00035">
    <property type="entry name" value="HTHGNTR"/>
</dbReference>
<evidence type="ECO:0000256" key="1">
    <source>
        <dbReference type="ARBA" id="ARBA00023015"/>
    </source>
</evidence>
<dbReference type="Proteomes" id="UP000250086">
    <property type="component" value="Unassembled WGS sequence"/>
</dbReference>
<dbReference type="InterPro" id="IPR050679">
    <property type="entry name" value="Bact_HTH_transcr_reg"/>
</dbReference>
<dbReference type="GO" id="GO:0003677">
    <property type="term" value="F:DNA binding"/>
    <property type="evidence" value="ECO:0007669"/>
    <property type="project" value="UniProtKB-KW"/>
</dbReference>
<dbReference type="GO" id="GO:0045892">
    <property type="term" value="P:negative regulation of DNA-templated transcription"/>
    <property type="evidence" value="ECO:0007669"/>
    <property type="project" value="TreeGrafter"/>
</dbReference>
<feature type="domain" description="HTH deoR-type" evidence="5">
    <location>
        <begin position="18"/>
        <end position="73"/>
    </location>
</feature>
<proteinExistence type="predicted"/>
<dbReference type="GO" id="GO:0003700">
    <property type="term" value="F:DNA-binding transcription factor activity"/>
    <property type="evidence" value="ECO:0007669"/>
    <property type="project" value="InterPro"/>
</dbReference>
<dbReference type="PROSITE" id="PS50949">
    <property type="entry name" value="HTH_GNTR"/>
    <property type="match status" value="1"/>
</dbReference>
<evidence type="ECO:0000313" key="7">
    <source>
        <dbReference type="Proteomes" id="UP000250086"/>
    </source>
</evidence>
<dbReference type="Gene3D" id="3.40.1410.10">
    <property type="entry name" value="Chorismate lyase-like"/>
    <property type="match status" value="1"/>
</dbReference>